<feature type="domain" description="Integrase catalytic" evidence="2">
    <location>
        <begin position="165"/>
        <end position="297"/>
    </location>
</feature>
<dbReference type="PANTHER" id="PTHR37984:SF5">
    <property type="entry name" value="PROTEIN NYNRIN-LIKE"/>
    <property type="match status" value="1"/>
</dbReference>
<dbReference type="SUPFAM" id="SSF53098">
    <property type="entry name" value="Ribonuclease H-like"/>
    <property type="match status" value="1"/>
</dbReference>
<reference evidence="4" key="1">
    <citation type="submission" date="2017-03" db="EMBL/GenBank/DDBJ databases">
        <title>Phytopthora megakarya and P. palmivora, two closely related causual agents of cacao black pod achieved similar genome size and gene model numbers by different mechanisms.</title>
        <authorList>
            <person name="Ali S."/>
            <person name="Shao J."/>
            <person name="Larry D.J."/>
            <person name="Kronmiller B."/>
            <person name="Shen D."/>
            <person name="Strem M.D."/>
            <person name="Melnick R.L."/>
            <person name="Guiltinan M.J."/>
            <person name="Tyler B.M."/>
            <person name="Meinhardt L.W."/>
            <person name="Bailey B.A."/>
        </authorList>
    </citation>
    <scope>NUCLEOTIDE SEQUENCE [LARGE SCALE GENOMIC DNA]</scope>
    <source>
        <strain evidence="4">zdho120</strain>
    </source>
</reference>
<dbReference type="PANTHER" id="PTHR37984">
    <property type="entry name" value="PROTEIN CBG26694"/>
    <property type="match status" value="1"/>
</dbReference>
<gene>
    <name evidence="3" type="ORF">PHMEG_00035312</name>
</gene>
<feature type="region of interest" description="Disordered" evidence="1">
    <location>
        <begin position="257"/>
        <end position="290"/>
    </location>
</feature>
<dbReference type="Gene3D" id="1.10.340.70">
    <property type="match status" value="1"/>
</dbReference>
<feature type="region of interest" description="Disordered" evidence="1">
    <location>
        <begin position="1"/>
        <end position="37"/>
    </location>
</feature>
<comment type="caution">
    <text evidence="3">The sequence shown here is derived from an EMBL/GenBank/DDBJ whole genome shotgun (WGS) entry which is preliminary data.</text>
</comment>
<dbReference type="OrthoDB" id="125421at2759"/>
<dbReference type="Proteomes" id="UP000198211">
    <property type="component" value="Unassembled WGS sequence"/>
</dbReference>
<keyword evidence="4" id="KW-1185">Reference proteome</keyword>
<protein>
    <recommendedName>
        <fullName evidence="2">Integrase catalytic domain-containing protein</fullName>
    </recommendedName>
</protein>
<dbReference type="InterPro" id="IPR012337">
    <property type="entry name" value="RNaseH-like_sf"/>
</dbReference>
<accession>A0A225UPB8</accession>
<dbReference type="InterPro" id="IPR036397">
    <property type="entry name" value="RNaseH_sf"/>
</dbReference>
<name>A0A225UPB8_9STRA</name>
<evidence type="ECO:0000259" key="2">
    <source>
        <dbReference type="PROSITE" id="PS50994"/>
    </source>
</evidence>
<dbReference type="InterPro" id="IPR041588">
    <property type="entry name" value="Integrase_H2C2"/>
</dbReference>
<dbReference type="PROSITE" id="PS50994">
    <property type="entry name" value="INTEGRASE"/>
    <property type="match status" value="1"/>
</dbReference>
<dbReference type="InterPro" id="IPR001584">
    <property type="entry name" value="Integrase_cat-core"/>
</dbReference>
<evidence type="ECO:0000313" key="3">
    <source>
        <dbReference type="EMBL" id="OWY94843.1"/>
    </source>
</evidence>
<dbReference type="GO" id="GO:0003676">
    <property type="term" value="F:nucleic acid binding"/>
    <property type="evidence" value="ECO:0007669"/>
    <property type="project" value="InterPro"/>
</dbReference>
<dbReference type="AlphaFoldDB" id="A0A225UPB8"/>
<dbReference type="Pfam" id="PF17921">
    <property type="entry name" value="Integrase_H2C2"/>
    <property type="match status" value="1"/>
</dbReference>
<dbReference type="EMBL" id="NBNE01013748">
    <property type="protein sequence ID" value="OWY94843.1"/>
    <property type="molecule type" value="Genomic_DNA"/>
</dbReference>
<feature type="compositionally biased region" description="Basic and acidic residues" evidence="1">
    <location>
        <begin position="277"/>
        <end position="288"/>
    </location>
</feature>
<dbReference type="Gene3D" id="3.30.420.10">
    <property type="entry name" value="Ribonuclease H-like superfamily/Ribonuclease H"/>
    <property type="match status" value="1"/>
</dbReference>
<dbReference type="FunFam" id="1.10.340.70:FF:000001">
    <property type="entry name" value="Retrovirus-related Pol polyprotein from transposon gypsy-like Protein"/>
    <property type="match status" value="1"/>
</dbReference>
<feature type="compositionally biased region" description="Polar residues" evidence="1">
    <location>
        <begin position="17"/>
        <end position="26"/>
    </location>
</feature>
<evidence type="ECO:0000256" key="1">
    <source>
        <dbReference type="SAM" id="MobiDB-lite"/>
    </source>
</evidence>
<evidence type="ECO:0000313" key="4">
    <source>
        <dbReference type="Proteomes" id="UP000198211"/>
    </source>
</evidence>
<dbReference type="InterPro" id="IPR050951">
    <property type="entry name" value="Retrovirus_Pol_polyprotein"/>
</dbReference>
<proteinExistence type="predicted"/>
<sequence>MPKPMSTEDTGNAAENPATTGANSLSVVPDASDVDPAAIQSERRRRIAIAQDEELKWLNLTTILRGNSDKLKYRAARDAWKIAERFLLTDDNVLYYIHLTPRNQQDNQEELRLRLVVPTTMIQEVLQNNHDSLEGGHQGVVRTYQRVKQDYYWFGLYADVEKHCAFTGFAIAKPMSDTTAFKVAQVFEECIYRRFGAPSLIRHGRDPRFMSEVFQAFAEMMQSRSSAILSYRPQANGQQERSVKTVMQSVKSRRARLHNNALSKMEKTSLQNEDAEDSARQDGEDSATKLKTRKKKLFEEGSRAWLYMARVKPGLTKKLAHRWHGPFRIKKKVDEFAFELELPDKSGYRFYPVG</sequence>
<organism evidence="3 4">
    <name type="scientific">Phytophthora megakarya</name>
    <dbReference type="NCBI Taxonomy" id="4795"/>
    <lineage>
        <taxon>Eukaryota</taxon>
        <taxon>Sar</taxon>
        <taxon>Stramenopiles</taxon>
        <taxon>Oomycota</taxon>
        <taxon>Peronosporomycetes</taxon>
        <taxon>Peronosporales</taxon>
        <taxon>Peronosporaceae</taxon>
        <taxon>Phytophthora</taxon>
    </lineage>
</organism>
<dbReference type="GO" id="GO:0015074">
    <property type="term" value="P:DNA integration"/>
    <property type="evidence" value="ECO:0007669"/>
    <property type="project" value="InterPro"/>
</dbReference>